<proteinExistence type="predicted"/>
<keyword evidence="2" id="KW-1185">Reference proteome</keyword>
<gene>
    <name evidence="1" type="ORF">Vadar_018177</name>
</gene>
<accession>A0ACB7X1M7</accession>
<protein>
    <submittedName>
        <fullName evidence="1">Uncharacterized protein</fullName>
    </submittedName>
</protein>
<name>A0ACB7X1M7_9ERIC</name>
<dbReference type="Proteomes" id="UP000828048">
    <property type="component" value="Chromosome 2"/>
</dbReference>
<reference evidence="1 2" key="1">
    <citation type="journal article" date="2021" name="Hortic Res">
        <title>High-quality reference genome and annotation aids understanding of berry development for evergreen blueberry (Vaccinium darrowii).</title>
        <authorList>
            <person name="Yu J."/>
            <person name="Hulse-Kemp A.M."/>
            <person name="Babiker E."/>
            <person name="Staton M."/>
        </authorList>
    </citation>
    <scope>NUCLEOTIDE SEQUENCE [LARGE SCALE GENOMIC DNA]</scope>
    <source>
        <strain evidence="2">cv. NJ 8807/NJ 8810</strain>
        <tissue evidence="1">Young leaf</tissue>
    </source>
</reference>
<comment type="caution">
    <text evidence="1">The sequence shown here is derived from an EMBL/GenBank/DDBJ whole genome shotgun (WGS) entry which is preliminary data.</text>
</comment>
<sequence>MAALTGKLEGEVEIKSNGDDIFHMCAGKKSQHTANLCPEKIQSVDLHEGEWGDHGSIKEWTFVADGKVEKNKEKVSVDEENKTVHLTALEGHLLEVYKSYNIIFQFIHNGETNVVKITIEYEKKNEDVPPPQKYMDFVISLIKDLDAKLVEE</sequence>
<organism evidence="1 2">
    <name type="scientific">Vaccinium darrowii</name>
    <dbReference type="NCBI Taxonomy" id="229202"/>
    <lineage>
        <taxon>Eukaryota</taxon>
        <taxon>Viridiplantae</taxon>
        <taxon>Streptophyta</taxon>
        <taxon>Embryophyta</taxon>
        <taxon>Tracheophyta</taxon>
        <taxon>Spermatophyta</taxon>
        <taxon>Magnoliopsida</taxon>
        <taxon>eudicotyledons</taxon>
        <taxon>Gunneridae</taxon>
        <taxon>Pentapetalae</taxon>
        <taxon>asterids</taxon>
        <taxon>Ericales</taxon>
        <taxon>Ericaceae</taxon>
        <taxon>Vaccinioideae</taxon>
        <taxon>Vaccinieae</taxon>
        <taxon>Vaccinium</taxon>
    </lineage>
</organism>
<evidence type="ECO:0000313" key="1">
    <source>
        <dbReference type="EMBL" id="KAH7834642.1"/>
    </source>
</evidence>
<evidence type="ECO:0000313" key="2">
    <source>
        <dbReference type="Proteomes" id="UP000828048"/>
    </source>
</evidence>
<dbReference type="EMBL" id="CM037152">
    <property type="protein sequence ID" value="KAH7834642.1"/>
    <property type="molecule type" value="Genomic_DNA"/>
</dbReference>